<evidence type="ECO:0000259" key="1">
    <source>
        <dbReference type="Pfam" id="PF08241"/>
    </source>
</evidence>
<proteinExistence type="predicted"/>
<organism evidence="2 3">
    <name type="scientific">Oxalobacter formigenes OXCC13</name>
    <dbReference type="NCBI Taxonomy" id="556269"/>
    <lineage>
        <taxon>Bacteria</taxon>
        <taxon>Pseudomonadati</taxon>
        <taxon>Pseudomonadota</taxon>
        <taxon>Betaproteobacteria</taxon>
        <taxon>Burkholderiales</taxon>
        <taxon>Oxalobacteraceae</taxon>
        <taxon>Oxalobacter</taxon>
    </lineage>
</organism>
<evidence type="ECO:0000313" key="3">
    <source>
        <dbReference type="Proteomes" id="UP000005089"/>
    </source>
</evidence>
<dbReference type="GeneID" id="77135473"/>
<protein>
    <submittedName>
        <fullName evidence="2">Methyltransferase domain protein</fullName>
    </submittedName>
</protein>
<dbReference type="AlphaFoldDB" id="C3X8R2"/>
<dbReference type="EMBL" id="GG658170">
    <property type="protein sequence ID" value="EEO29588.1"/>
    <property type="molecule type" value="Genomic_DNA"/>
</dbReference>
<dbReference type="GO" id="GO:0032259">
    <property type="term" value="P:methylation"/>
    <property type="evidence" value="ECO:0007669"/>
    <property type="project" value="UniProtKB-KW"/>
</dbReference>
<dbReference type="InterPro" id="IPR029063">
    <property type="entry name" value="SAM-dependent_MTases_sf"/>
</dbReference>
<dbReference type="GO" id="GO:0008757">
    <property type="term" value="F:S-adenosylmethionine-dependent methyltransferase activity"/>
    <property type="evidence" value="ECO:0007669"/>
    <property type="project" value="InterPro"/>
</dbReference>
<reference evidence="2 3" key="1">
    <citation type="submission" date="2009-02" db="EMBL/GenBank/DDBJ databases">
        <title>The Genome Sequence of Oxalobacter formigenes OXCC13.</title>
        <authorList>
            <consortium name="The Broad Institute Genome Sequencing Platform"/>
            <person name="Ward D."/>
            <person name="Young S.K."/>
            <person name="Kodira C.D."/>
            <person name="Zeng Q."/>
            <person name="Koehrsen M."/>
            <person name="Alvarado L."/>
            <person name="Berlin A."/>
            <person name="Borenstein D."/>
            <person name="Chen Z."/>
            <person name="Engels R."/>
            <person name="Freedman E."/>
            <person name="Gellesch M."/>
            <person name="Goldberg J."/>
            <person name="Griggs A."/>
            <person name="Gujja S."/>
            <person name="Heiman D."/>
            <person name="Hepburn T."/>
            <person name="Howarth C."/>
            <person name="Jen D."/>
            <person name="Larson L."/>
            <person name="Lewis B."/>
            <person name="Mehta T."/>
            <person name="Park D."/>
            <person name="Pearson M."/>
            <person name="Roberts A."/>
            <person name="Saif S."/>
            <person name="Shea T."/>
            <person name="Shenoy N."/>
            <person name="Sisk P."/>
            <person name="Stolte C."/>
            <person name="Sykes S."/>
            <person name="Walk T."/>
            <person name="White J."/>
            <person name="Yandava C."/>
            <person name="Allison M.J."/>
            <person name="Lander E."/>
            <person name="Nusbaum C."/>
            <person name="Galagan J."/>
            <person name="Birren B."/>
        </authorList>
    </citation>
    <scope>NUCLEOTIDE SEQUENCE [LARGE SCALE GENOMIC DNA]</scope>
    <source>
        <strain evidence="2 3">OXCC13</strain>
    </source>
</reference>
<dbReference type="SUPFAM" id="SSF53335">
    <property type="entry name" value="S-adenosyl-L-methionine-dependent methyltransferases"/>
    <property type="match status" value="1"/>
</dbReference>
<dbReference type="Proteomes" id="UP000005089">
    <property type="component" value="Unassembled WGS sequence"/>
</dbReference>
<dbReference type="Pfam" id="PF08241">
    <property type="entry name" value="Methyltransf_11"/>
    <property type="match status" value="1"/>
</dbReference>
<sequence length="256" mass="28311">MVSKLMQTWDADSYAKEARFVSELGMPVLRLLAPKFHERILDVGCGDGYLAQQMILMGCEVVGVDSSRELVAAAKARGVDARVMNAEALTFESEFDAVFSNAALHWMVHLDKVMAGVFRALKAGGRFVVECGGKGNVKAIREGIEYAFGRRGLDGYALPKPWHFLDVPETKKLLEGAGFVVESIELFERPTPLPGDVGGWVSTFAKDFLASFDAENREDFVNDVIEHCKPKLMQADGTWVADYVRLRFSAEKPVMP</sequence>
<dbReference type="InterPro" id="IPR013216">
    <property type="entry name" value="Methyltransf_11"/>
</dbReference>
<dbReference type="PANTHER" id="PTHR43861">
    <property type="entry name" value="TRANS-ACONITATE 2-METHYLTRANSFERASE-RELATED"/>
    <property type="match status" value="1"/>
</dbReference>
<dbReference type="STRING" id="847.BRW83_1618"/>
<keyword evidence="2" id="KW-0808">Transferase</keyword>
<keyword evidence="2" id="KW-0489">Methyltransferase</keyword>
<keyword evidence="3" id="KW-1185">Reference proteome</keyword>
<accession>C3X8R2</accession>
<dbReference type="PANTHER" id="PTHR43861:SF1">
    <property type="entry name" value="TRANS-ACONITATE 2-METHYLTRANSFERASE"/>
    <property type="match status" value="1"/>
</dbReference>
<dbReference type="CDD" id="cd02440">
    <property type="entry name" value="AdoMet_MTases"/>
    <property type="match status" value="1"/>
</dbReference>
<gene>
    <name evidence="2" type="ORF">OFBG_00616</name>
</gene>
<feature type="domain" description="Methyltransferase type 11" evidence="1">
    <location>
        <begin position="41"/>
        <end position="129"/>
    </location>
</feature>
<dbReference type="RefSeq" id="WP_005880173.1">
    <property type="nucleotide sequence ID" value="NZ_CP019430.1"/>
</dbReference>
<dbReference type="eggNOG" id="COG4106">
    <property type="taxonomic scope" value="Bacteria"/>
</dbReference>
<name>C3X8R2_OXAFO</name>
<dbReference type="HOGENOM" id="CLU_037990_5_3_4"/>
<dbReference type="Gene3D" id="3.40.50.150">
    <property type="entry name" value="Vaccinia Virus protein VP39"/>
    <property type="match status" value="1"/>
</dbReference>
<evidence type="ECO:0000313" key="2">
    <source>
        <dbReference type="EMBL" id="EEO29588.1"/>
    </source>
</evidence>